<evidence type="ECO:0000313" key="2">
    <source>
        <dbReference type="EMBL" id="KXA99312.1"/>
    </source>
</evidence>
<feature type="domain" description="Threonyl-tRNA synthetase editing" evidence="1">
    <location>
        <begin position="4"/>
        <end position="97"/>
    </location>
</feature>
<evidence type="ECO:0000259" key="1">
    <source>
        <dbReference type="Pfam" id="PF08915"/>
    </source>
</evidence>
<comment type="caution">
    <text evidence="2">The sequence shown here is derived from an EMBL/GenBank/DDBJ whole genome shotgun (WGS) entry which is preliminary data.</text>
</comment>
<protein>
    <recommendedName>
        <fullName evidence="1">Threonyl-tRNA synthetase editing domain-containing protein</fullName>
    </recommendedName>
</protein>
<dbReference type="InterPro" id="IPR023509">
    <property type="entry name" value="DTD-like_sf"/>
</dbReference>
<proteinExistence type="predicted"/>
<dbReference type="GO" id="GO:0005524">
    <property type="term" value="F:ATP binding"/>
    <property type="evidence" value="ECO:0007669"/>
    <property type="project" value="InterPro"/>
</dbReference>
<evidence type="ECO:0000313" key="3">
    <source>
        <dbReference type="Proteomes" id="UP000070520"/>
    </source>
</evidence>
<reference evidence="2 3" key="1">
    <citation type="journal article" date="2016" name="Sci. Rep.">
        <title>Metabolic traits of an uncultured archaeal lineage -MSBL1- from brine pools of the Red Sea.</title>
        <authorList>
            <person name="Mwirichia R."/>
            <person name="Alam I."/>
            <person name="Rashid M."/>
            <person name="Vinu M."/>
            <person name="Ba-Alawi W."/>
            <person name="Anthony Kamau A."/>
            <person name="Kamanda Ngugi D."/>
            <person name="Goker M."/>
            <person name="Klenk H.P."/>
            <person name="Bajic V."/>
            <person name="Stingl U."/>
        </authorList>
    </citation>
    <scope>NUCLEOTIDE SEQUENCE [LARGE SCALE GENOMIC DNA]</scope>
    <source>
        <strain evidence="2">SCGC-AAA261C02</strain>
    </source>
</reference>
<dbReference type="GO" id="GO:0005737">
    <property type="term" value="C:cytoplasm"/>
    <property type="evidence" value="ECO:0007669"/>
    <property type="project" value="InterPro"/>
</dbReference>
<gene>
    <name evidence="2" type="ORF">AKJ42_03405</name>
</gene>
<sequence>MEDEDENKGRAEELVEKAFEEIQDVAAMVKSKNIAIFPFAHLSGKLASPDFAISILGELESRVRKADYEVIRAPFGWYKEFEFRSKGHPLSALSRSVSL</sequence>
<dbReference type="Proteomes" id="UP000070520">
    <property type="component" value="Unassembled WGS sequence"/>
</dbReference>
<dbReference type="GO" id="GO:0004829">
    <property type="term" value="F:threonine-tRNA ligase activity"/>
    <property type="evidence" value="ECO:0007669"/>
    <property type="project" value="InterPro"/>
</dbReference>
<dbReference type="GO" id="GO:0008270">
    <property type="term" value="F:zinc ion binding"/>
    <property type="evidence" value="ECO:0007669"/>
    <property type="project" value="InterPro"/>
</dbReference>
<accession>A0A133UYM0</accession>
<dbReference type="InterPro" id="IPR015011">
    <property type="entry name" value="Threonyl-tRNA_syn_edit_dom_arc"/>
</dbReference>
<keyword evidence="3" id="KW-1185">Reference proteome</keyword>
<dbReference type="AlphaFoldDB" id="A0A133UYM0"/>
<dbReference type="Gene3D" id="3.50.80.10">
    <property type="entry name" value="D-tyrosyl-tRNA(Tyr) deacylase"/>
    <property type="match status" value="1"/>
</dbReference>
<organism evidence="2 3">
    <name type="scientific">candidate division MSBL1 archaeon SCGC-AAA261C02</name>
    <dbReference type="NCBI Taxonomy" id="1698272"/>
    <lineage>
        <taxon>Archaea</taxon>
        <taxon>Methanobacteriati</taxon>
        <taxon>Methanobacteriota</taxon>
        <taxon>candidate division MSBL1</taxon>
    </lineage>
</organism>
<dbReference type="Pfam" id="PF08915">
    <property type="entry name" value="tRNA-Thr_ED"/>
    <property type="match status" value="1"/>
</dbReference>
<dbReference type="EMBL" id="LHXW01000052">
    <property type="protein sequence ID" value="KXA99312.1"/>
    <property type="molecule type" value="Genomic_DNA"/>
</dbReference>
<name>A0A133UYM0_9EURY</name>